<name>A0AAN6DMR7_9EURO</name>
<evidence type="ECO:0000313" key="3">
    <source>
        <dbReference type="Proteomes" id="UP001203852"/>
    </source>
</evidence>
<dbReference type="Proteomes" id="UP001203852">
    <property type="component" value="Unassembled WGS sequence"/>
</dbReference>
<keyword evidence="3" id="KW-1185">Reference proteome</keyword>
<sequence>MFDPIHVSPFHVADSPLLESSILSQNWYRIFYLHTCTSNRKSTHYRLEESGVKQAPGSMSKQRQSQDQDGRAASRTQAGQLRPLAPARQDAYTTALNPSHITPAASSVRNGRLPPVEASRRPPQLIPGHSHSVGGTAMAPSHAHSSGRRLAVEYPLIDHPQRITTGRATADQQNRQLLSSPHTGTFTGPAGSWRAYNRREVDAYHGLLSLRYGPMVEATSASYNMTTRQASGGRSGNVPAQFMGAATNARQVRPKVHDSDSIMGSSRQSLRPVKPQAAHKQTPSPASQGEGGGQDARRVRDPPRRYSCYMCEWTGLGFSWARNHMLRRHGLNESEMDYQRIQASEVVCLW</sequence>
<feature type="compositionally biased region" description="Polar residues" evidence="1">
    <location>
        <begin position="98"/>
        <end position="109"/>
    </location>
</feature>
<gene>
    <name evidence="2" type="ORF">EDD36DRAFT_423285</name>
</gene>
<feature type="region of interest" description="Disordered" evidence="1">
    <location>
        <begin position="246"/>
        <end position="300"/>
    </location>
</feature>
<feature type="region of interest" description="Disordered" evidence="1">
    <location>
        <begin position="98"/>
        <end position="123"/>
    </location>
</feature>
<proteinExistence type="predicted"/>
<dbReference type="AlphaFoldDB" id="A0AAN6DMR7"/>
<organism evidence="2 3">
    <name type="scientific">Exophiala viscosa</name>
    <dbReference type="NCBI Taxonomy" id="2486360"/>
    <lineage>
        <taxon>Eukaryota</taxon>
        <taxon>Fungi</taxon>
        <taxon>Dikarya</taxon>
        <taxon>Ascomycota</taxon>
        <taxon>Pezizomycotina</taxon>
        <taxon>Eurotiomycetes</taxon>
        <taxon>Chaetothyriomycetidae</taxon>
        <taxon>Chaetothyriales</taxon>
        <taxon>Herpotrichiellaceae</taxon>
        <taxon>Exophiala</taxon>
    </lineage>
</organism>
<protein>
    <submittedName>
        <fullName evidence="2">Uncharacterized protein</fullName>
    </submittedName>
</protein>
<dbReference type="EMBL" id="MU404363">
    <property type="protein sequence ID" value="KAI1608382.1"/>
    <property type="molecule type" value="Genomic_DNA"/>
</dbReference>
<comment type="caution">
    <text evidence="2">The sequence shown here is derived from an EMBL/GenBank/DDBJ whole genome shotgun (WGS) entry which is preliminary data.</text>
</comment>
<evidence type="ECO:0000313" key="2">
    <source>
        <dbReference type="EMBL" id="KAI1608382.1"/>
    </source>
</evidence>
<accession>A0AAN6DMR7</accession>
<reference evidence="2" key="1">
    <citation type="journal article" date="2022" name="bioRxiv">
        <title>Deciphering the potential niche of two novel black yeast fungi from a biological soil crust based on their genomes, phenotypes, and melanin regulation.</title>
        <authorList>
            <consortium name="DOE Joint Genome Institute"/>
            <person name="Carr E.C."/>
            <person name="Barton Q."/>
            <person name="Grambo S."/>
            <person name="Sullivan M."/>
            <person name="Renfro C.M."/>
            <person name="Kuo A."/>
            <person name="Pangilinan J."/>
            <person name="Lipzen A."/>
            <person name="Keymanesh K."/>
            <person name="Savage E."/>
            <person name="Barry K."/>
            <person name="Grigoriev I.V."/>
            <person name="Riekhof W.R."/>
            <person name="Harris S.S."/>
        </authorList>
    </citation>
    <scope>NUCLEOTIDE SEQUENCE</scope>
    <source>
        <strain evidence="2">JF 03-4F</strain>
    </source>
</reference>
<evidence type="ECO:0000256" key="1">
    <source>
        <dbReference type="SAM" id="MobiDB-lite"/>
    </source>
</evidence>
<feature type="region of interest" description="Disordered" evidence="1">
    <location>
        <begin position="49"/>
        <end position="85"/>
    </location>
</feature>